<evidence type="ECO:0000313" key="5">
    <source>
        <dbReference type="EMBL" id="MSS13811.1"/>
    </source>
</evidence>
<dbReference type="Pfam" id="PF14191">
    <property type="entry name" value="YodL"/>
    <property type="match status" value="1"/>
</dbReference>
<proteinExistence type="predicted"/>
<evidence type="ECO:0000259" key="2">
    <source>
        <dbReference type="Pfam" id="PF14191"/>
    </source>
</evidence>
<dbReference type="RefSeq" id="WP_154522320.1">
    <property type="nucleotide sequence ID" value="NZ_VULZ01000001.1"/>
</dbReference>
<dbReference type="EMBL" id="VULZ01000001">
    <property type="protein sequence ID" value="MSS13811.1"/>
    <property type="molecule type" value="Genomic_DNA"/>
</dbReference>
<evidence type="ECO:0000259" key="4">
    <source>
        <dbReference type="Pfam" id="PF18832"/>
    </source>
</evidence>
<dbReference type="Proteomes" id="UP000481852">
    <property type="component" value="Unassembled WGS sequence"/>
</dbReference>
<comment type="caution">
    <text evidence="5">The sequence shown here is derived from an EMBL/GenBank/DDBJ whole genome shotgun (WGS) entry which is preliminary data.</text>
</comment>
<accession>A0A6L5X0E3</accession>
<gene>
    <name evidence="5" type="ORF">FYJ35_01935</name>
</gene>
<sequence length="304" mass="34854">MSLNQYAIYQLKIEAPVRPLRYKTYAYLVENHLKVDADNYQQVYLATMVKEQTPEGLRRQLEKKLPPKFMGKALNVSDVIAVTKEGISTAYYVDKDSLVMVPGFFRSNSSAALITMDTEGFMFEDRKGSWMATDETVIDGKQFFLMISEIYGRNAAFAVVDDQGRKAAEDTFEGFDNNTIKQIRQYMHPPEQPEVPLTDKPPMEIWQKYYENGEYLRTTESYGEQNYDMIDGRANNRPKEDQAKLSVGDSPKTAVSKQPKKGVPIPGKRKSILKRLRDKQAEVAARYGKKAPEQAKDDMERNRK</sequence>
<feature type="compositionally biased region" description="Basic residues" evidence="1">
    <location>
        <begin position="267"/>
        <end position="277"/>
    </location>
</feature>
<protein>
    <submittedName>
        <fullName evidence="5">DUF4316 domain-containing protein</fullName>
    </submittedName>
</protein>
<name>A0A6L5X0E3_9FIRM</name>
<feature type="domain" description="Large polyvalent protein-associated" evidence="4">
    <location>
        <begin position="110"/>
        <end position="192"/>
    </location>
</feature>
<feature type="region of interest" description="Disordered" evidence="1">
    <location>
        <begin position="228"/>
        <end position="304"/>
    </location>
</feature>
<feature type="domain" description="DUF4316" evidence="3">
    <location>
        <begin position="214"/>
        <end position="244"/>
    </location>
</feature>
<dbReference type="InterPro" id="IPR025923">
    <property type="entry name" value="YodL-like_dom"/>
</dbReference>
<dbReference type="InterPro" id="IPR025465">
    <property type="entry name" value="DUF4316"/>
</dbReference>
<evidence type="ECO:0000259" key="3">
    <source>
        <dbReference type="Pfam" id="PF14195"/>
    </source>
</evidence>
<dbReference type="AlphaFoldDB" id="A0A6L5X0E3"/>
<feature type="compositionally biased region" description="Basic and acidic residues" evidence="1">
    <location>
        <begin position="290"/>
        <end position="304"/>
    </location>
</feature>
<dbReference type="Pfam" id="PF14195">
    <property type="entry name" value="DUF4316"/>
    <property type="match status" value="1"/>
</dbReference>
<dbReference type="Pfam" id="PF18832">
    <property type="entry name" value="LPD18"/>
    <property type="match status" value="1"/>
</dbReference>
<dbReference type="InterPro" id="IPR041258">
    <property type="entry name" value="LPD18"/>
</dbReference>
<evidence type="ECO:0000313" key="6">
    <source>
        <dbReference type="Proteomes" id="UP000481852"/>
    </source>
</evidence>
<organism evidence="5 6">
    <name type="scientific">Porcincola intestinalis</name>
    <dbReference type="NCBI Taxonomy" id="2606632"/>
    <lineage>
        <taxon>Bacteria</taxon>
        <taxon>Bacillati</taxon>
        <taxon>Bacillota</taxon>
        <taxon>Clostridia</taxon>
        <taxon>Lachnospirales</taxon>
        <taxon>Lachnospiraceae</taxon>
        <taxon>Porcincola</taxon>
    </lineage>
</organism>
<reference evidence="5 6" key="1">
    <citation type="submission" date="2019-08" db="EMBL/GenBank/DDBJ databases">
        <title>In-depth cultivation of the pig gut microbiome towards novel bacterial diversity and tailored functional studies.</title>
        <authorList>
            <person name="Wylensek D."/>
            <person name="Hitch T.C.A."/>
            <person name="Clavel T."/>
        </authorList>
    </citation>
    <scope>NUCLEOTIDE SEQUENCE [LARGE SCALE GENOMIC DNA]</scope>
    <source>
        <strain evidence="5 6">Oil+RF-744-WCA-WT-11</strain>
    </source>
</reference>
<feature type="domain" description="YodL-like" evidence="2">
    <location>
        <begin position="6"/>
        <end position="96"/>
    </location>
</feature>
<keyword evidence="6" id="KW-1185">Reference proteome</keyword>
<evidence type="ECO:0000256" key="1">
    <source>
        <dbReference type="SAM" id="MobiDB-lite"/>
    </source>
</evidence>